<feature type="domain" description="Metallo-beta-lactamase" evidence="2">
    <location>
        <begin position="98"/>
        <end position="296"/>
    </location>
</feature>
<dbReference type="EMBL" id="BAAFSV010000004">
    <property type="protein sequence ID" value="GAB1317021.1"/>
    <property type="molecule type" value="Genomic_DNA"/>
</dbReference>
<protein>
    <submittedName>
        <fullName evidence="3">Metallo-beta-lactamase domain protein</fullName>
    </submittedName>
</protein>
<gene>
    <name evidence="3" type="ORF">MFIFM68171_07231</name>
</gene>
<proteinExistence type="predicted"/>
<dbReference type="PANTHER" id="PTHR43084">
    <property type="entry name" value="PERSULFIDE DIOXYGENASE ETHE1"/>
    <property type="match status" value="1"/>
</dbReference>
<reference evidence="3 4" key="1">
    <citation type="submission" date="2024-09" db="EMBL/GenBank/DDBJ databases">
        <title>Itraconazole resistance in Madurella fahalii resulting from another homologue of gene encoding cytochrome P450 14-alpha sterol demethylase (CYP51).</title>
        <authorList>
            <person name="Yoshioka I."/>
            <person name="Fahal A.H."/>
            <person name="Kaneko S."/>
            <person name="Yaguchi T."/>
        </authorList>
    </citation>
    <scope>NUCLEOTIDE SEQUENCE [LARGE SCALE GENOMIC DNA]</scope>
    <source>
        <strain evidence="3 4">IFM 68171</strain>
    </source>
</reference>
<dbReference type="InterPro" id="IPR044528">
    <property type="entry name" value="POD-like_MBL-fold"/>
</dbReference>
<organism evidence="3 4">
    <name type="scientific">Madurella fahalii</name>
    <dbReference type="NCBI Taxonomy" id="1157608"/>
    <lineage>
        <taxon>Eukaryota</taxon>
        <taxon>Fungi</taxon>
        <taxon>Dikarya</taxon>
        <taxon>Ascomycota</taxon>
        <taxon>Pezizomycotina</taxon>
        <taxon>Sordariomycetes</taxon>
        <taxon>Sordariomycetidae</taxon>
        <taxon>Sordariales</taxon>
        <taxon>Sordariales incertae sedis</taxon>
        <taxon>Madurella</taxon>
    </lineage>
</organism>
<dbReference type="SUPFAM" id="SSF56281">
    <property type="entry name" value="Metallo-hydrolase/oxidoreductase"/>
    <property type="match status" value="1"/>
</dbReference>
<dbReference type="InterPro" id="IPR001279">
    <property type="entry name" value="Metallo-B-lactamas"/>
</dbReference>
<dbReference type="GeneID" id="98177974"/>
<evidence type="ECO:0000259" key="2">
    <source>
        <dbReference type="SMART" id="SM00849"/>
    </source>
</evidence>
<keyword evidence="1" id="KW-0479">Metal-binding</keyword>
<dbReference type="RefSeq" id="XP_070918752.1">
    <property type="nucleotide sequence ID" value="XM_071062651.1"/>
</dbReference>
<dbReference type="Pfam" id="PF00753">
    <property type="entry name" value="Lactamase_B"/>
    <property type="match status" value="1"/>
</dbReference>
<keyword evidence="4" id="KW-1185">Reference proteome</keyword>
<dbReference type="SMART" id="SM00849">
    <property type="entry name" value="Lactamase_B"/>
    <property type="match status" value="1"/>
</dbReference>
<evidence type="ECO:0000313" key="4">
    <source>
        <dbReference type="Proteomes" id="UP001628179"/>
    </source>
</evidence>
<dbReference type="PANTHER" id="PTHR43084:SF1">
    <property type="entry name" value="PERSULFIDE DIOXYGENASE ETHE1, MITOCHONDRIAL"/>
    <property type="match status" value="1"/>
</dbReference>
<evidence type="ECO:0000256" key="1">
    <source>
        <dbReference type="ARBA" id="ARBA00022723"/>
    </source>
</evidence>
<dbReference type="Gene3D" id="3.60.15.10">
    <property type="entry name" value="Ribonuclease Z/Hydroxyacylglutathione hydrolase-like"/>
    <property type="match status" value="1"/>
</dbReference>
<dbReference type="InterPro" id="IPR036866">
    <property type="entry name" value="RibonucZ/Hydroxyglut_hydro"/>
</dbReference>
<accession>A0ABQ0GGY8</accession>
<dbReference type="Proteomes" id="UP001628179">
    <property type="component" value="Unassembled WGS sequence"/>
</dbReference>
<comment type="caution">
    <text evidence="3">The sequence shown here is derived from an EMBL/GenBank/DDBJ whole genome shotgun (WGS) entry which is preliminary data.</text>
</comment>
<evidence type="ECO:0000313" key="3">
    <source>
        <dbReference type="EMBL" id="GAB1317021.1"/>
    </source>
</evidence>
<dbReference type="CDD" id="cd07724">
    <property type="entry name" value="POD-like_MBL-fold"/>
    <property type="match status" value="1"/>
</dbReference>
<name>A0ABQ0GGY8_9PEZI</name>
<sequence>MNPVRVPFYLDNLPKWQSTARRLAPLAKTAITITTTTSSRQTRHFHRPSRALPIRSTPAVLPITPHRALHHKSRYSTAPAIPFNPEPTIHPVFEPSTCTYQYVVADSATNTAVIIDPVLDYNPCTRTIATSTADALLALVHAHHYRVSHILETHAHADHLTAAFYLQRRLAQRQGAADGEPPKVGIGKRIGGVQKYFGGKYGVGEGEYAGVFNVLWEDDEAFEVGGLKGRVVHLPGHTEDHVGYWIGDNVFCGDLLFHPSLGTARCDFPGGNPRALYHSARMLLSLPDHVRIWTGHDYPAEGERGPEPWASVGEHREKNKHVRDGITEEEFVATRSGRDKTLAAPRLVHESLQVNIRAGHLPQADEAGMRVLMVPVSVQGEW</sequence>
<dbReference type="InterPro" id="IPR051682">
    <property type="entry name" value="Mito_Persulfide_Diox"/>
</dbReference>